<dbReference type="EMBL" id="DS113760">
    <property type="protein sequence ID" value="EAX96410.1"/>
    <property type="molecule type" value="Genomic_DNA"/>
</dbReference>
<accession>A2FFB8</accession>
<dbReference type="SUPFAM" id="SSF49785">
    <property type="entry name" value="Galactose-binding domain-like"/>
    <property type="match status" value="1"/>
</dbReference>
<dbReference type="KEGG" id="tva:4754182"/>
<evidence type="ECO:0000313" key="2">
    <source>
        <dbReference type="Proteomes" id="UP000001542"/>
    </source>
</evidence>
<reference evidence="1" key="2">
    <citation type="journal article" date="2007" name="Science">
        <title>Draft genome sequence of the sexually transmitted pathogen Trichomonas vaginalis.</title>
        <authorList>
            <person name="Carlton J.M."/>
            <person name="Hirt R.P."/>
            <person name="Silva J.C."/>
            <person name="Delcher A.L."/>
            <person name="Schatz M."/>
            <person name="Zhao Q."/>
            <person name="Wortman J.R."/>
            <person name="Bidwell S.L."/>
            <person name="Alsmark U.C.M."/>
            <person name="Besteiro S."/>
            <person name="Sicheritz-Ponten T."/>
            <person name="Noel C.J."/>
            <person name="Dacks J.B."/>
            <person name="Foster P.G."/>
            <person name="Simillion C."/>
            <person name="Van de Peer Y."/>
            <person name="Miranda-Saavedra D."/>
            <person name="Barton G.J."/>
            <person name="Westrop G.D."/>
            <person name="Mueller S."/>
            <person name="Dessi D."/>
            <person name="Fiori P.L."/>
            <person name="Ren Q."/>
            <person name="Paulsen I."/>
            <person name="Zhang H."/>
            <person name="Bastida-Corcuera F.D."/>
            <person name="Simoes-Barbosa A."/>
            <person name="Brown M.T."/>
            <person name="Hayes R.D."/>
            <person name="Mukherjee M."/>
            <person name="Okumura C.Y."/>
            <person name="Schneider R."/>
            <person name="Smith A.J."/>
            <person name="Vanacova S."/>
            <person name="Villalvazo M."/>
            <person name="Haas B.J."/>
            <person name="Pertea M."/>
            <person name="Feldblyum T.V."/>
            <person name="Utterback T.R."/>
            <person name="Shu C.L."/>
            <person name="Osoegawa K."/>
            <person name="de Jong P.J."/>
            <person name="Hrdy I."/>
            <person name="Horvathova L."/>
            <person name="Zubacova Z."/>
            <person name="Dolezal P."/>
            <person name="Malik S.B."/>
            <person name="Logsdon J.M. Jr."/>
            <person name="Henze K."/>
            <person name="Gupta A."/>
            <person name="Wang C.C."/>
            <person name="Dunne R.L."/>
            <person name="Upcroft J.A."/>
            <person name="Upcroft P."/>
            <person name="White O."/>
            <person name="Salzberg S.L."/>
            <person name="Tang P."/>
            <person name="Chiu C.-H."/>
            <person name="Lee Y.-S."/>
            <person name="Embley T.M."/>
            <person name="Coombs G.H."/>
            <person name="Mottram J.C."/>
            <person name="Tachezy J."/>
            <person name="Fraser-Liggett C.M."/>
            <person name="Johnson P.J."/>
        </authorList>
    </citation>
    <scope>NUCLEOTIDE SEQUENCE [LARGE SCALE GENOMIC DNA]</scope>
    <source>
        <strain evidence="1">G3</strain>
    </source>
</reference>
<dbReference type="InterPro" id="IPR008979">
    <property type="entry name" value="Galactose-bd-like_sf"/>
</dbReference>
<dbReference type="RefSeq" id="XP_001309340.1">
    <property type="nucleotide sequence ID" value="XM_001309339.1"/>
</dbReference>
<sequence length="217" mass="25202">MICFITIFSTSEADLNGIFKQEYDKKTIDLFVSGSSKQYINGSKQVTKPEYAISPWNKRYDWCSNCGVNYDDHPWIGFSIKSKKIRFNSYFIRCGCCYEGCCCEESDYCFDCCLYSWSLQISNDNKTWTEVHKMKDKEMRICKEKTYNLDKSYEAKYVRLIQNEACPGDPPCIAINRMELFGDVIDDSSIDDNFVSYHDDDEDDVSIIGHISKNARV</sequence>
<gene>
    <name evidence="1" type="ORF">TVAG_493520</name>
</gene>
<dbReference type="AlphaFoldDB" id="A2FFB8"/>
<dbReference type="VEuPathDB" id="TrichDB:TVAG_493520"/>
<dbReference type="Proteomes" id="UP000001542">
    <property type="component" value="Unassembled WGS sequence"/>
</dbReference>
<reference evidence="1" key="1">
    <citation type="submission" date="2006-10" db="EMBL/GenBank/DDBJ databases">
        <authorList>
            <person name="Amadeo P."/>
            <person name="Zhao Q."/>
            <person name="Wortman J."/>
            <person name="Fraser-Liggett C."/>
            <person name="Carlton J."/>
        </authorList>
    </citation>
    <scope>NUCLEOTIDE SEQUENCE</scope>
    <source>
        <strain evidence="1">G3</strain>
    </source>
</reference>
<name>A2FFB8_TRIV3</name>
<protein>
    <recommendedName>
        <fullName evidence="3">F5/8 type C domain-containing protein</fullName>
    </recommendedName>
</protein>
<evidence type="ECO:0000313" key="1">
    <source>
        <dbReference type="EMBL" id="EAX96410.1"/>
    </source>
</evidence>
<organism evidence="1 2">
    <name type="scientific">Trichomonas vaginalis (strain ATCC PRA-98 / G3)</name>
    <dbReference type="NCBI Taxonomy" id="412133"/>
    <lineage>
        <taxon>Eukaryota</taxon>
        <taxon>Metamonada</taxon>
        <taxon>Parabasalia</taxon>
        <taxon>Trichomonadida</taxon>
        <taxon>Trichomonadidae</taxon>
        <taxon>Trichomonas</taxon>
    </lineage>
</organism>
<keyword evidence="2" id="KW-1185">Reference proteome</keyword>
<proteinExistence type="predicted"/>
<dbReference type="VEuPathDB" id="TrichDB:TVAGG3_0462760"/>
<dbReference type="Gene3D" id="2.60.120.260">
    <property type="entry name" value="Galactose-binding domain-like"/>
    <property type="match status" value="1"/>
</dbReference>
<evidence type="ECO:0008006" key="3">
    <source>
        <dbReference type="Google" id="ProtNLM"/>
    </source>
</evidence>
<dbReference type="InParanoid" id="A2FFB8"/>